<dbReference type="SUPFAM" id="SSF52540">
    <property type="entry name" value="P-loop containing nucleoside triphosphate hydrolases"/>
    <property type="match status" value="1"/>
</dbReference>
<organism evidence="16 17">
    <name type="scientific">Lysinibacillus composti</name>
    <dbReference type="NCBI Taxonomy" id="720633"/>
    <lineage>
        <taxon>Bacteria</taxon>
        <taxon>Bacillati</taxon>
        <taxon>Bacillota</taxon>
        <taxon>Bacilli</taxon>
        <taxon>Bacillales</taxon>
        <taxon>Bacillaceae</taxon>
        <taxon>Lysinibacillus</taxon>
    </lineage>
</organism>
<dbReference type="EC" id="3.1.-.-" evidence="14"/>
<evidence type="ECO:0000256" key="7">
    <source>
        <dbReference type="ARBA" id="ARBA00022806"/>
    </source>
</evidence>
<comment type="cofactor">
    <cofactor evidence="14">
        <name>Mg(2+)</name>
        <dbReference type="ChEBI" id="CHEBI:18420"/>
    </cofactor>
</comment>
<dbReference type="InterPro" id="IPR014140">
    <property type="entry name" value="DNA_helicase_suAddB"/>
</dbReference>
<dbReference type="PANTHER" id="PTHR30591:SF1">
    <property type="entry name" value="RECBCD ENZYME SUBUNIT RECC"/>
    <property type="match status" value="1"/>
</dbReference>
<feature type="binding site" evidence="14">
    <location>
        <position position="1137"/>
    </location>
    <ligand>
        <name>[4Fe-4S] cluster</name>
        <dbReference type="ChEBI" id="CHEBI:49883"/>
    </ligand>
</feature>
<dbReference type="Gene3D" id="3.40.50.300">
    <property type="entry name" value="P-loop containing nucleotide triphosphate hydrolases"/>
    <property type="match status" value="3"/>
</dbReference>
<comment type="similarity">
    <text evidence="14">Belongs to the helicase family. AddB/RexB type 1 subfamily.</text>
</comment>
<dbReference type="RefSeq" id="WP_124763701.1">
    <property type="nucleotide sequence ID" value="NZ_JAFBDY010000003.1"/>
</dbReference>
<dbReference type="EMBL" id="RRCT01000004">
    <property type="protein sequence ID" value="RQW75399.1"/>
    <property type="molecule type" value="Genomic_DNA"/>
</dbReference>
<feature type="domain" description="UvrD-like helicase C-terminal" evidence="15">
    <location>
        <begin position="276"/>
        <end position="582"/>
    </location>
</feature>
<evidence type="ECO:0000256" key="5">
    <source>
        <dbReference type="ARBA" id="ARBA00022763"/>
    </source>
</evidence>
<comment type="function">
    <text evidence="14">The heterodimer acts as both an ATP-dependent DNA helicase and an ATP-dependent, dual-direction single-stranded exonuclease. Recognizes the chi site generating a DNA molecule suitable for the initiation of homologous recombination. The AddB subunit has 5' -&gt; 3' nuclease activity but not helicase activity.</text>
</comment>
<comment type="miscellaneous">
    <text evidence="14">Despite having conserved helicase domains, this subunit does not have helicase activity.</text>
</comment>
<feature type="binding site" evidence="14">
    <location>
        <position position="1128"/>
    </location>
    <ligand>
        <name>[4Fe-4S] cluster</name>
        <dbReference type="ChEBI" id="CHEBI:49883"/>
    </ligand>
</feature>
<keyword evidence="17" id="KW-1185">Reference proteome</keyword>
<gene>
    <name evidence="14 16" type="primary">addB</name>
    <name evidence="16" type="ORF">EBB45_06535</name>
</gene>
<evidence type="ECO:0000256" key="14">
    <source>
        <dbReference type="HAMAP-Rule" id="MF_01452"/>
    </source>
</evidence>
<accession>A0A3N9UGZ3</accession>
<dbReference type="GO" id="GO:0004386">
    <property type="term" value="F:helicase activity"/>
    <property type="evidence" value="ECO:0007669"/>
    <property type="project" value="UniProtKB-KW"/>
</dbReference>
<dbReference type="GO" id="GO:0000724">
    <property type="term" value="P:double-strand break repair via homologous recombination"/>
    <property type="evidence" value="ECO:0007669"/>
    <property type="project" value="UniProtKB-UniRule"/>
</dbReference>
<dbReference type="Gene3D" id="3.90.320.10">
    <property type="match status" value="1"/>
</dbReference>
<dbReference type="Pfam" id="PF12705">
    <property type="entry name" value="PDDEXK_1"/>
    <property type="match status" value="1"/>
</dbReference>
<dbReference type="InterPro" id="IPR014017">
    <property type="entry name" value="DNA_helicase_UvrD-like_C"/>
</dbReference>
<dbReference type="PROSITE" id="PS51217">
    <property type="entry name" value="UVRD_HELICASE_CTER"/>
    <property type="match status" value="1"/>
</dbReference>
<dbReference type="HAMAP" id="MF_01452">
    <property type="entry name" value="AddB_type1"/>
    <property type="match status" value="1"/>
</dbReference>
<evidence type="ECO:0000256" key="2">
    <source>
        <dbReference type="ARBA" id="ARBA00022722"/>
    </source>
</evidence>
<dbReference type="InterPro" id="IPR049035">
    <property type="entry name" value="ADDB_N"/>
</dbReference>
<feature type="binding site" evidence="14">
    <location>
        <position position="804"/>
    </location>
    <ligand>
        <name>[4Fe-4S] cluster</name>
        <dbReference type="ChEBI" id="CHEBI:49883"/>
    </ligand>
</feature>
<evidence type="ECO:0000256" key="11">
    <source>
        <dbReference type="ARBA" id="ARBA00023014"/>
    </source>
</evidence>
<evidence type="ECO:0000256" key="3">
    <source>
        <dbReference type="ARBA" id="ARBA00022723"/>
    </source>
</evidence>
<keyword evidence="5 14" id="KW-0227">DNA damage</keyword>
<evidence type="ECO:0000256" key="10">
    <source>
        <dbReference type="ARBA" id="ARBA00023004"/>
    </source>
</evidence>
<dbReference type="PANTHER" id="PTHR30591">
    <property type="entry name" value="RECBCD ENZYME SUBUNIT RECC"/>
    <property type="match status" value="1"/>
</dbReference>
<dbReference type="GO" id="GO:0051539">
    <property type="term" value="F:4 iron, 4 sulfur cluster binding"/>
    <property type="evidence" value="ECO:0007669"/>
    <property type="project" value="UniProtKB-KW"/>
</dbReference>
<sequence>MSLRIISGRAGSGKTSLIHREIVEELKTKPFGPPIYLIVPDQMSYQAEYILTNRYDIKGMIRAQVLTFKRLAWYILQETGGITKDKIDKIGYRMLIRRLLEENKDQFSLFKQAADKRGFTEEVEQLIKEFSQYNIDSVALKDAITKLEEKSAPHTLISKSKDLHIILSEIEEQLGDRYVDGDGLFPVLVEQLPNSEKLKEAHIYIDGFTAFTVREFDIVRQLMAIAKRVTVVLPFEDENDKDDEQALFHRASVMYDKLMQEAHNLQIEIEDREHMFGTYRFHNYDLLQVESKFHVTVPQTRKAEGFVQIMEGANRRAEIHGIAREICRLVLEENIRYRDIGIMYRQADVYDPLISTIFPQYDIPLFTNEKKSMLHHPLIEFSRSILEVITSNWQYEPVFRSIKTDLFFPIGSSLQEMREKADRLENFVIAQGIYGYRWFEDSRWFYKKYRGLEFSTKLQTDDELAMQKIINEMKEMVKQPLEKLQNALKKAQTGKDIALALYQCIDDLKVYDKLIALKDAELAERELDGASEHDQAWNQWINVLDQFVIMFGDQKMTVEEAAKILDEGYDTLQFSNIPPSVDEVTVSTVEYARFDNMKVVFVIGVNDGVYPKRMDYEGLITDIERGWFAGIDTELSPTSKHRLLQEAFLIYRAFSSPTDRLYVTYASSDEESKALLPSLYINRLHQLFEVDGVKTLPHKRVLIDPAEELEHDNVFPYLMHPRTSLAFLMMQLRQAHYSNELDPEWVALKSFYERDEKWKPVMQSVMRPLEKKNVAEKLAEEITEELYGTELTSSVSRIEKFFRCPFSHFTTYGLHLEERAQYRLENFAMGDLFHEALKWITLETKRQGIQWNRLSPRECAALARQAVEQIVPVFSHQILLSSARYRYIQRKLIRIVERTLIALTQHAKVSHFKPLAIEASFGPGKDEQLPPLEIDLQGGRKMKLRGRIDRIDSAQIGNQSYLRVIDYKSSSRDLDLNELYYGLSLQLLTYLDVAVENANYWLGHDAEPAGVLYVHVHNPILKIEQELNEMDLDLERMKKYKMKGLLMEDSDSLIAMDEELEQGGSSKIIPVYLKKDGSTSESKSRVVPRVAMSQLKNFVRQKHQEAGNAILSGDTAIQPYRLKGRTACDYCSFKSVCQFDPTDQEQQYLNLKADKPANIVGKIREELKCKNGVIDSN</sequence>
<evidence type="ECO:0000259" key="15">
    <source>
        <dbReference type="PROSITE" id="PS51217"/>
    </source>
</evidence>
<evidence type="ECO:0000256" key="4">
    <source>
        <dbReference type="ARBA" id="ARBA00022741"/>
    </source>
</evidence>
<dbReference type="OrthoDB" id="9758506at2"/>
<comment type="caution">
    <text evidence="16">The sequence shown here is derived from an EMBL/GenBank/DDBJ whole genome shotgun (WGS) entry which is preliminary data.</text>
</comment>
<keyword evidence="13 14" id="KW-0234">DNA repair</keyword>
<keyword evidence="6 14" id="KW-0378">Hydrolase</keyword>
<dbReference type="GO" id="GO:0008409">
    <property type="term" value="F:5'-3' exonuclease activity"/>
    <property type="evidence" value="ECO:0007669"/>
    <property type="project" value="UniProtKB-UniRule"/>
</dbReference>
<keyword evidence="2 14" id="KW-0540">Nuclease</keyword>
<keyword evidence="3 14" id="KW-0479">Metal-binding</keyword>
<dbReference type="InterPro" id="IPR011604">
    <property type="entry name" value="PDDEXK-like_dom_sf"/>
</dbReference>
<dbReference type="AlphaFoldDB" id="A0A3N9UGZ3"/>
<evidence type="ECO:0000256" key="8">
    <source>
        <dbReference type="ARBA" id="ARBA00022839"/>
    </source>
</evidence>
<dbReference type="Proteomes" id="UP000274033">
    <property type="component" value="Unassembled WGS sequence"/>
</dbReference>
<comment type="cofactor">
    <cofactor evidence="14">
        <name>[4Fe-4S] cluster</name>
        <dbReference type="ChEBI" id="CHEBI:49883"/>
    </cofactor>
    <text evidence="14">Binds 1 [4Fe-4S] cluster.</text>
</comment>
<evidence type="ECO:0000256" key="1">
    <source>
        <dbReference type="ARBA" id="ARBA00022485"/>
    </source>
</evidence>
<evidence type="ECO:0000256" key="13">
    <source>
        <dbReference type="ARBA" id="ARBA00023204"/>
    </source>
</evidence>
<dbReference type="Pfam" id="PF13361">
    <property type="entry name" value="UvrD_C"/>
    <property type="match status" value="1"/>
</dbReference>
<keyword evidence="4 14" id="KW-0547">Nucleotide-binding</keyword>
<keyword evidence="9 14" id="KW-0067">ATP-binding</keyword>
<keyword evidence="8 14" id="KW-0269">Exonuclease</keyword>
<comment type="subunit">
    <text evidence="14">Heterodimer of AddA and AddB.</text>
</comment>
<evidence type="ECO:0000256" key="9">
    <source>
        <dbReference type="ARBA" id="ARBA00022840"/>
    </source>
</evidence>
<evidence type="ECO:0000256" key="6">
    <source>
        <dbReference type="ARBA" id="ARBA00022801"/>
    </source>
</evidence>
<evidence type="ECO:0000256" key="12">
    <source>
        <dbReference type="ARBA" id="ARBA00023125"/>
    </source>
</evidence>
<evidence type="ECO:0000313" key="16">
    <source>
        <dbReference type="EMBL" id="RQW75399.1"/>
    </source>
</evidence>
<dbReference type="GO" id="GO:0046872">
    <property type="term" value="F:metal ion binding"/>
    <property type="evidence" value="ECO:0007669"/>
    <property type="project" value="UniProtKB-KW"/>
</dbReference>
<keyword evidence="11 14" id="KW-0411">Iron-sulfur</keyword>
<feature type="binding site" evidence="14">
    <location>
        <position position="1131"/>
    </location>
    <ligand>
        <name>[4Fe-4S] cluster</name>
        <dbReference type="ChEBI" id="CHEBI:49883"/>
    </ligand>
</feature>
<reference evidence="16 17" key="1">
    <citation type="journal article" date="2013" name="J. Microbiol.">
        <title>Lysinibacillus chungkukjangi sp. nov., isolated from Chungkukjang, Korean fermented soybean food.</title>
        <authorList>
            <person name="Kim S.J."/>
            <person name="Jang Y.H."/>
            <person name="Hamada M."/>
            <person name="Ahn J.H."/>
            <person name="Weon H.Y."/>
            <person name="Suzuki K."/>
            <person name="Whang K.S."/>
            <person name="Kwon S.W."/>
        </authorList>
    </citation>
    <scope>NUCLEOTIDE SEQUENCE [LARGE SCALE GENOMIC DNA]</scope>
    <source>
        <strain evidence="16 17">MCCC 1A12701</strain>
    </source>
</reference>
<keyword evidence="12 14" id="KW-0238">DNA-binding</keyword>
<keyword evidence="1 14" id="KW-0004">4Fe-4S</keyword>
<keyword evidence="7 14" id="KW-0347">Helicase</keyword>
<proteinExistence type="inferred from homology"/>
<dbReference type="InterPro" id="IPR027417">
    <property type="entry name" value="P-loop_NTPase"/>
</dbReference>
<evidence type="ECO:0000313" key="17">
    <source>
        <dbReference type="Proteomes" id="UP000274033"/>
    </source>
</evidence>
<dbReference type="InterPro" id="IPR038726">
    <property type="entry name" value="PDDEXK_AddAB-type"/>
</dbReference>
<protein>
    <recommendedName>
        <fullName evidence="14">ATP-dependent helicase/deoxyribonuclease subunit B</fullName>
        <ecNumber evidence="14">3.1.-.-</ecNumber>
    </recommendedName>
    <alternativeName>
        <fullName evidence="14">ATP-dependent helicase/nuclease subunit AddB</fullName>
    </alternativeName>
</protein>
<dbReference type="Pfam" id="PF21445">
    <property type="entry name" value="ADDB_N"/>
    <property type="match status" value="1"/>
</dbReference>
<dbReference type="GO" id="GO:0003690">
    <property type="term" value="F:double-stranded DNA binding"/>
    <property type="evidence" value="ECO:0007669"/>
    <property type="project" value="UniProtKB-UniRule"/>
</dbReference>
<name>A0A3N9UGZ3_9BACI</name>
<dbReference type="GO" id="GO:0005524">
    <property type="term" value="F:ATP binding"/>
    <property type="evidence" value="ECO:0007669"/>
    <property type="project" value="UniProtKB-UniRule"/>
</dbReference>
<keyword evidence="10 14" id="KW-0408">Iron</keyword>
<dbReference type="NCBIfam" id="TIGR02773">
    <property type="entry name" value="addB_Gpos"/>
    <property type="match status" value="1"/>
</dbReference>